<sequence length="786" mass="82677">MATTRPGGISDKEAMSMAKVTRIHKPCVPINPSFRTIAQTGGLIWGFIFVLVLAGCEGDTGDRGPAGPPGPSGSPGSYNQVPAELQIRITDVTVNSAPVVKFEATDQFGFPFDQLTQGQPSFTIAKLVPGTAGDSDHWQSYLNQIEPAGVGPGTESAVQARTENDGTLVNNGDGTYEYTFATDLDSVTDPVTVPFEPDLTHRVGLEIRGSFLGESLPLTNAVFTFQPSSGLTDNIPTRKIVAQASCDSCHGELRMHGNGRQDVDYCVTCHNPGSTDANSGNSLDFRVLTHKLHMGEQLPSVESGGEYVIYGFRDSRHDFSDVAFPQSLQTCVKCHDPADAATPDASNIVMRPSIESCGSCHDDVDFSAGMAGGHPGGVVTDNSECSVCHAENKIAGSVLESHAIPAKVAASRFSYNILEVNRTLPGEFPSIKFSVTDPTNNDEPYDLESDPEFTAGGGASRLAVILAWDTSDYTNDGSGSAPGKVVSINALNDPTANGDGTFTVVSQVAIPLDVEGSGAVGIEGHPAADPDDDGTYDVAVKVTGAVDYFPITDTEAQPRREVVELASCQNCHGENDGLSLHGSNRTDNVQLCVMCHNPRATDLAQRPADPDGTDDETNLNAVDGAEESPIDFKRMIHAIHGADKRSGDLLIYGFQNTPHDFSEVRYPRDAGDCVACHADGTFELPLPDGVLGTTIDTQATVATANPFGTSDFITLAAALDQGDDEVITATASVCSACHDDGATQIHMEQNGGGFGVPAGTANQESCAVCHGPGSIADVRKAHNLDD</sequence>
<dbReference type="PANTHER" id="PTHR35038">
    <property type="entry name" value="DISSIMILATORY SULFITE REDUCTASE SIRA"/>
    <property type="match status" value="1"/>
</dbReference>
<dbReference type="InterPro" id="IPR054337">
    <property type="entry name" value="Mtrc-MtrF-like_dom_II/IV"/>
</dbReference>
<dbReference type="Pfam" id="PF22113">
    <property type="entry name" value="Mtrc-MtrF_II-IV_dom"/>
    <property type="match status" value="2"/>
</dbReference>
<evidence type="ECO:0000256" key="1">
    <source>
        <dbReference type="ARBA" id="ARBA00022729"/>
    </source>
</evidence>
<organism evidence="4 5">
    <name type="scientific">Marinobacter panjinensis</name>
    <dbReference type="NCBI Taxonomy" id="2576384"/>
    <lineage>
        <taxon>Bacteria</taxon>
        <taxon>Pseudomonadati</taxon>
        <taxon>Pseudomonadota</taxon>
        <taxon>Gammaproteobacteria</taxon>
        <taxon>Pseudomonadales</taxon>
        <taxon>Marinobacteraceae</taxon>
        <taxon>Marinobacter</taxon>
    </lineage>
</organism>
<comment type="caution">
    <text evidence="4">The sequence shown here is derived from an EMBL/GenBank/DDBJ whole genome shotgun (WGS) entry which is preliminary data.</text>
</comment>
<dbReference type="InterPro" id="IPR051829">
    <property type="entry name" value="Multiheme_Cytochr_ET"/>
</dbReference>
<feature type="domain" description="OmcA-like N-terminal" evidence="2">
    <location>
        <begin position="156"/>
        <end position="232"/>
    </location>
</feature>
<gene>
    <name evidence="4" type="ORF">FDP08_09750</name>
</gene>
<evidence type="ECO:0000313" key="4">
    <source>
        <dbReference type="EMBL" id="TKV68353.1"/>
    </source>
</evidence>
<dbReference type="Pfam" id="PF22112">
    <property type="entry name" value="OmcA-like_N"/>
    <property type="match status" value="1"/>
</dbReference>
<evidence type="ECO:0000313" key="5">
    <source>
        <dbReference type="Proteomes" id="UP000308488"/>
    </source>
</evidence>
<dbReference type="InterPro" id="IPR054336">
    <property type="entry name" value="OmcA-like_N"/>
</dbReference>
<reference evidence="4 5" key="1">
    <citation type="submission" date="2019-05" db="EMBL/GenBank/DDBJ databases">
        <title>Marinobacter panjinensis sp. nov., a moderately halophilic bacterium isolated from sea tidal flat environment.</title>
        <authorList>
            <person name="Yang W."/>
            <person name="An M."/>
            <person name="He W."/>
            <person name="Luo X."/>
            <person name="Zhu L."/>
            <person name="Chen G."/>
            <person name="Zhang Y."/>
            <person name="Wang Y."/>
        </authorList>
    </citation>
    <scope>NUCLEOTIDE SEQUENCE [LARGE SCALE GENOMIC DNA]</scope>
    <source>
        <strain evidence="4 5">PJ-16</strain>
    </source>
</reference>
<feature type="domain" description="Outer membrane cytochrome MtrC/MtrF-like" evidence="3">
    <location>
        <begin position="560"/>
        <end position="783"/>
    </location>
</feature>
<evidence type="ECO:0000259" key="2">
    <source>
        <dbReference type="Pfam" id="PF22112"/>
    </source>
</evidence>
<dbReference type="NCBIfam" id="TIGR03507">
    <property type="entry name" value="decahem_SO1788"/>
    <property type="match status" value="1"/>
</dbReference>
<dbReference type="Gene3D" id="1.10.720.180">
    <property type="match status" value="2"/>
</dbReference>
<dbReference type="OrthoDB" id="9146465at2"/>
<dbReference type="InterPro" id="IPR036280">
    <property type="entry name" value="Multihaem_cyt_sf"/>
</dbReference>
<dbReference type="PANTHER" id="PTHR35038:SF8">
    <property type="entry name" value="C-TYPE POLYHEME CYTOCHROME OMCC"/>
    <property type="match status" value="1"/>
</dbReference>
<dbReference type="EMBL" id="SZYH01000001">
    <property type="protein sequence ID" value="TKV68353.1"/>
    <property type="molecule type" value="Genomic_DNA"/>
</dbReference>
<proteinExistence type="predicted"/>
<keyword evidence="5" id="KW-1185">Reference proteome</keyword>
<accession>A0A4U6R4D2</accession>
<dbReference type="Proteomes" id="UP000308488">
    <property type="component" value="Unassembled WGS sequence"/>
</dbReference>
<protein>
    <submittedName>
        <fullName evidence="4">OmcA/MtrC family decaheme c-type cytochrome</fullName>
    </submittedName>
</protein>
<dbReference type="InterPro" id="IPR020014">
    <property type="entry name" value="Decahaem_cyt-c_OmcA/MtrC"/>
</dbReference>
<dbReference type="AlphaFoldDB" id="A0A4U6R4D2"/>
<dbReference type="SUPFAM" id="SSF48695">
    <property type="entry name" value="Multiheme cytochromes"/>
    <property type="match status" value="1"/>
</dbReference>
<keyword evidence="1" id="KW-0732">Signal</keyword>
<feature type="domain" description="Outer membrane cytochrome MtrC/MtrF-like" evidence="3">
    <location>
        <begin position="238"/>
        <end position="395"/>
    </location>
</feature>
<name>A0A4U6R4D2_9GAMM</name>
<evidence type="ECO:0000259" key="3">
    <source>
        <dbReference type="Pfam" id="PF22113"/>
    </source>
</evidence>